<proteinExistence type="predicted"/>
<dbReference type="Gene3D" id="1.10.472.10">
    <property type="entry name" value="Cyclin-like"/>
    <property type="match status" value="2"/>
</dbReference>
<dbReference type="InterPro" id="IPR036915">
    <property type="entry name" value="Cyclin-like_sf"/>
</dbReference>
<gene>
    <name evidence="4" type="ORF">PMAYCL1PPCAC_20581</name>
</gene>
<dbReference type="AlphaFoldDB" id="A0AAN5I4C9"/>
<dbReference type="InterPro" id="IPR043198">
    <property type="entry name" value="Cyclin/Ssn8"/>
</dbReference>
<sequence>YSMHGKRRLEAESGQPSLQPRREKKEIAPQVVNLSDEEDDDEKIQVPPRELYAFMIQIGIRLKLKNRSICTAILLMHQLMKKEVAKHVCNYTLATAATLIGMKYEEERDIGIKKVAHAAQSLVSSQILTENSEEVSLLATGIGRLEYICVREVAFQLNYDHPHTHLSLVLQSLEPWMSEQFAKYPIKDAAASMLRDAYICPELIVRHPPKQIALAVVSLALKAHDVSVPQAKSDWFEAFSTAMSRKEMRAIEKEIVEEVFGVAVDR</sequence>
<dbReference type="Proteomes" id="UP001328107">
    <property type="component" value="Unassembled WGS sequence"/>
</dbReference>
<feature type="domain" description="Cyclin N-terminal" evidence="3">
    <location>
        <begin position="44"/>
        <end position="128"/>
    </location>
</feature>
<dbReference type="InterPro" id="IPR006671">
    <property type="entry name" value="Cyclin_N"/>
</dbReference>
<dbReference type="InterPro" id="IPR048053">
    <property type="entry name" value="Cyclin-Q_second_cyclin_box"/>
</dbReference>
<evidence type="ECO:0000313" key="4">
    <source>
        <dbReference type="EMBL" id="GMR50386.1"/>
    </source>
</evidence>
<evidence type="ECO:0000313" key="5">
    <source>
        <dbReference type="Proteomes" id="UP001328107"/>
    </source>
</evidence>
<dbReference type="GO" id="GO:0006357">
    <property type="term" value="P:regulation of transcription by RNA polymerase II"/>
    <property type="evidence" value="ECO:0007669"/>
    <property type="project" value="InterPro"/>
</dbReference>
<evidence type="ECO:0000256" key="2">
    <source>
        <dbReference type="SAM" id="MobiDB-lite"/>
    </source>
</evidence>
<feature type="non-terminal residue" evidence="4">
    <location>
        <position position="1"/>
    </location>
</feature>
<dbReference type="SUPFAM" id="SSF47954">
    <property type="entry name" value="Cyclin-like"/>
    <property type="match status" value="2"/>
</dbReference>
<name>A0AAN5I4C9_9BILA</name>
<dbReference type="PANTHER" id="PTHR10026">
    <property type="entry name" value="CYCLIN"/>
    <property type="match status" value="1"/>
</dbReference>
<evidence type="ECO:0000259" key="3">
    <source>
        <dbReference type="Pfam" id="PF00134"/>
    </source>
</evidence>
<feature type="region of interest" description="Disordered" evidence="2">
    <location>
        <begin position="1"/>
        <end position="41"/>
    </location>
</feature>
<dbReference type="CDD" id="cd20535">
    <property type="entry name" value="CYCLIN_CCNM_CCNQ_rpt2"/>
    <property type="match status" value="1"/>
</dbReference>
<dbReference type="EMBL" id="BTRK01000004">
    <property type="protein sequence ID" value="GMR50386.1"/>
    <property type="molecule type" value="Genomic_DNA"/>
</dbReference>
<dbReference type="Pfam" id="PF00134">
    <property type="entry name" value="Cyclin_N"/>
    <property type="match status" value="1"/>
</dbReference>
<dbReference type="GO" id="GO:0016538">
    <property type="term" value="F:cyclin-dependent protein serine/threonine kinase regulator activity"/>
    <property type="evidence" value="ECO:0007669"/>
    <property type="project" value="InterPro"/>
</dbReference>
<keyword evidence="1" id="KW-0195">Cyclin</keyword>
<keyword evidence="5" id="KW-1185">Reference proteome</keyword>
<reference evidence="5" key="1">
    <citation type="submission" date="2022-10" db="EMBL/GenBank/DDBJ databases">
        <title>Genome assembly of Pristionchus species.</title>
        <authorList>
            <person name="Yoshida K."/>
            <person name="Sommer R.J."/>
        </authorList>
    </citation>
    <scope>NUCLEOTIDE SEQUENCE [LARGE SCALE GENOMIC DNA]</scope>
    <source>
        <strain evidence="5">RS5460</strain>
    </source>
</reference>
<organism evidence="4 5">
    <name type="scientific">Pristionchus mayeri</name>
    <dbReference type="NCBI Taxonomy" id="1317129"/>
    <lineage>
        <taxon>Eukaryota</taxon>
        <taxon>Metazoa</taxon>
        <taxon>Ecdysozoa</taxon>
        <taxon>Nematoda</taxon>
        <taxon>Chromadorea</taxon>
        <taxon>Rhabditida</taxon>
        <taxon>Rhabditina</taxon>
        <taxon>Diplogasteromorpha</taxon>
        <taxon>Diplogasteroidea</taxon>
        <taxon>Neodiplogasteridae</taxon>
        <taxon>Pristionchus</taxon>
    </lineage>
</organism>
<protein>
    <recommendedName>
        <fullName evidence="3">Cyclin N-terminal domain-containing protein</fullName>
    </recommendedName>
</protein>
<evidence type="ECO:0000256" key="1">
    <source>
        <dbReference type="ARBA" id="ARBA00023127"/>
    </source>
</evidence>
<accession>A0AAN5I4C9</accession>
<comment type="caution">
    <text evidence="4">The sequence shown here is derived from an EMBL/GenBank/DDBJ whole genome shotgun (WGS) entry which is preliminary data.</text>
</comment>